<evidence type="ECO:0000259" key="1">
    <source>
        <dbReference type="Pfam" id="PF13391"/>
    </source>
</evidence>
<feature type="domain" description="HNH nuclease" evidence="1">
    <location>
        <begin position="121"/>
        <end position="172"/>
    </location>
</feature>
<dbReference type="InParanoid" id="A0A2H3CQR6"/>
<dbReference type="Pfam" id="PF13391">
    <property type="entry name" value="HNH_2"/>
    <property type="match status" value="1"/>
</dbReference>
<protein>
    <recommendedName>
        <fullName evidence="1">HNH nuclease domain-containing protein</fullName>
    </recommendedName>
</protein>
<accession>A0A2H3CQR6</accession>
<organism evidence="2 3">
    <name type="scientific">Armillaria gallica</name>
    <name type="common">Bulbous honey fungus</name>
    <name type="synonym">Armillaria bulbosa</name>
    <dbReference type="NCBI Taxonomy" id="47427"/>
    <lineage>
        <taxon>Eukaryota</taxon>
        <taxon>Fungi</taxon>
        <taxon>Dikarya</taxon>
        <taxon>Basidiomycota</taxon>
        <taxon>Agaricomycotina</taxon>
        <taxon>Agaricomycetes</taxon>
        <taxon>Agaricomycetidae</taxon>
        <taxon>Agaricales</taxon>
        <taxon>Marasmiineae</taxon>
        <taxon>Physalacriaceae</taxon>
        <taxon>Armillaria</taxon>
    </lineage>
</organism>
<dbReference type="OrthoDB" id="3269637at2759"/>
<keyword evidence="3" id="KW-1185">Reference proteome</keyword>
<evidence type="ECO:0000313" key="2">
    <source>
        <dbReference type="EMBL" id="PBK85391.1"/>
    </source>
</evidence>
<dbReference type="AlphaFoldDB" id="A0A2H3CQR6"/>
<dbReference type="InterPro" id="IPR003615">
    <property type="entry name" value="HNH_nuc"/>
</dbReference>
<dbReference type="Proteomes" id="UP000217790">
    <property type="component" value="Unassembled WGS sequence"/>
</dbReference>
<dbReference type="EMBL" id="KZ293691">
    <property type="protein sequence ID" value="PBK85391.1"/>
    <property type="molecule type" value="Genomic_DNA"/>
</dbReference>
<sequence>MTRYVRLHVQPFCGRDDTPASAAWLPCLEIPIHRLLEFSLKPYRWLCYVGYCIMGAEGDLSFTLDCTVDFDYDAPFNPCNLYYHPRGPIFPIDPDVENASHSDVDSVSPFRTSIFERDKSCVATGMNPSSCRAAHLIPQSQGSQYIEAFTKGRGGDIIDNIDDPRNGVLVNAVLYMHLGRRAAILQTPNFIMKTTDVNLRTASDDVQWTLHSFAESTAGIPYHDVPAGQALRVPPTGERDTWPPHSLFAALYALALITTWRAPDFLTQVKAHWSNSFYPGAQQSRDEAIRKASIRRDESADDIDALDVLLMLQDMAAHNAANDTSSESQPAQKVNDDAREKVLLWLHGVQ</sequence>
<gene>
    <name evidence="2" type="ORF">ARMGADRAFT_1087565</name>
</gene>
<dbReference type="OMA" id="YCIMGAE"/>
<name>A0A2H3CQR6_ARMGA</name>
<reference evidence="3" key="1">
    <citation type="journal article" date="2017" name="Nat. Ecol. Evol.">
        <title>Genome expansion and lineage-specific genetic innovations in the forest pathogenic fungi Armillaria.</title>
        <authorList>
            <person name="Sipos G."/>
            <person name="Prasanna A.N."/>
            <person name="Walter M.C."/>
            <person name="O'Connor E."/>
            <person name="Balint B."/>
            <person name="Krizsan K."/>
            <person name="Kiss B."/>
            <person name="Hess J."/>
            <person name="Varga T."/>
            <person name="Slot J."/>
            <person name="Riley R."/>
            <person name="Boka B."/>
            <person name="Rigling D."/>
            <person name="Barry K."/>
            <person name="Lee J."/>
            <person name="Mihaltcheva S."/>
            <person name="LaButti K."/>
            <person name="Lipzen A."/>
            <person name="Waldron R."/>
            <person name="Moloney N.M."/>
            <person name="Sperisen C."/>
            <person name="Kredics L."/>
            <person name="Vagvoelgyi C."/>
            <person name="Patrignani A."/>
            <person name="Fitzpatrick D."/>
            <person name="Nagy I."/>
            <person name="Doyle S."/>
            <person name="Anderson J.B."/>
            <person name="Grigoriev I.V."/>
            <person name="Gueldener U."/>
            <person name="Muensterkoetter M."/>
            <person name="Nagy L.G."/>
        </authorList>
    </citation>
    <scope>NUCLEOTIDE SEQUENCE [LARGE SCALE GENOMIC DNA]</scope>
    <source>
        <strain evidence="3">Ar21-2</strain>
    </source>
</reference>
<evidence type="ECO:0000313" key="3">
    <source>
        <dbReference type="Proteomes" id="UP000217790"/>
    </source>
</evidence>
<proteinExistence type="predicted"/>